<dbReference type="EMBL" id="CP024621">
    <property type="protein sequence ID" value="QHD50026.1"/>
    <property type="molecule type" value="Genomic_DNA"/>
</dbReference>
<protein>
    <recommendedName>
        <fullName evidence="1">HTH cro/C1-type domain-containing protein</fullName>
    </recommendedName>
</protein>
<dbReference type="SMART" id="SM00530">
    <property type="entry name" value="HTH_XRE"/>
    <property type="match status" value="1"/>
</dbReference>
<dbReference type="CDD" id="cd06529">
    <property type="entry name" value="S24_LexA-like"/>
    <property type="match status" value="1"/>
</dbReference>
<gene>
    <name evidence="2" type="ORF">CTT34_10155</name>
</gene>
<organism evidence="2 3">
    <name type="scientific">Vreelandella aquamarina</name>
    <dbReference type="NCBI Taxonomy" id="77097"/>
    <lineage>
        <taxon>Bacteria</taxon>
        <taxon>Pseudomonadati</taxon>
        <taxon>Pseudomonadota</taxon>
        <taxon>Gammaproteobacteria</taxon>
        <taxon>Oceanospirillales</taxon>
        <taxon>Halomonadaceae</taxon>
        <taxon>Vreelandella</taxon>
    </lineage>
</organism>
<dbReference type="KEGG" id="hmd:CTT34_10155"/>
<dbReference type="PANTHER" id="PTHR33516">
    <property type="entry name" value="LEXA REPRESSOR"/>
    <property type="match status" value="1"/>
</dbReference>
<dbReference type="InterPro" id="IPR010982">
    <property type="entry name" value="Lambda_DNA-bd_dom_sf"/>
</dbReference>
<dbReference type="InterPro" id="IPR039418">
    <property type="entry name" value="LexA-like"/>
</dbReference>
<reference evidence="2 3" key="1">
    <citation type="submission" date="2017-10" db="EMBL/GenBank/DDBJ databases">
        <title>Coral associated bacteria.</title>
        <authorList>
            <person name="Wang X."/>
        </authorList>
    </citation>
    <scope>NUCLEOTIDE SEQUENCE [LARGE SCALE GENOMIC DNA]</scope>
    <source>
        <strain evidence="2 3">SCSIO 43005</strain>
    </source>
</reference>
<evidence type="ECO:0000259" key="1">
    <source>
        <dbReference type="PROSITE" id="PS50943"/>
    </source>
</evidence>
<dbReference type="Gene3D" id="1.10.260.40">
    <property type="entry name" value="lambda repressor-like DNA-binding domains"/>
    <property type="match status" value="1"/>
</dbReference>
<dbReference type="InterPro" id="IPR050077">
    <property type="entry name" value="LexA_repressor"/>
</dbReference>
<dbReference type="InterPro" id="IPR001387">
    <property type="entry name" value="Cro/C1-type_HTH"/>
</dbReference>
<dbReference type="Pfam" id="PF01381">
    <property type="entry name" value="HTH_3"/>
    <property type="match status" value="1"/>
</dbReference>
<dbReference type="AlphaFoldDB" id="A0A857GNE2"/>
<dbReference type="PANTHER" id="PTHR33516:SF2">
    <property type="entry name" value="LEXA REPRESSOR-RELATED"/>
    <property type="match status" value="1"/>
</dbReference>
<dbReference type="GO" id="GO:0003677">
    <property type="term" value="F:DNA binding"/>
    <property type="evidence" value="ECO:0007669"/>
    <property type="project" value="InterPro"/>
</dbReference>
<name>A0A857GNE2_9GAMM</name>
<evidence type="ECO:0000313" key="3">
    <source>
        <dbReference type="Proteomes" id="UP000463949"/>
    </source>
</evidence>
<accession>A0A857GNE2</accession>
<dbReference type="InterPro" id="IPR015927">
    <property type="entry name" value="Peptidase_S24_S26A/B/C"/>
</dbReference>
<evidence type="ECO:0000313" key="2">
    <source>
        <dbReference type="EMBL" id="QHD50026.1"/>
    </source>
</evidence>
<dbReference type="Pfam" id="PF00717">
    <property type="entry name" value="Peptidase_S24"/>
    <property type="match status" value="1"/>
</dbReference>
<proteinExistence type="predicted"/>
<dbReference type="SUPFAM" id="SSF51306">
    <property type="entry name" value="LexA/Signal peptidase"/>
    <property type="match status" value="1"/>
</dbReference>
<sequence>MAWELIPMDRERATGPPARRSASCIACSGVIGKSMLNVIGQSVSHTYPIGQGILPLPDVSDAFRLRGNYTPIGEGMTEDEKVGQRITRARKEAGLTQQQLAAVLGVSRPAVAQWEKGRTSPSAENLRNVATATNKPLIYFFTGSGVKTDDFDEAPKMRGQVPLISWVQAGAWTETFCPVVDDLEYYPAPPTCGPRAFGLRVRGESMIEVYPPGTLIFVDPDVEPVSGDDVVVQCEQHGGAEATFKRYIIEPGVGPMLKVLNKDWREQYMDFTEDCRIIGVVMAQMTLRRQ</sequence>
<dbReference type="InterPro" id="IPR036286">
    <property type="entry name" value="LexA/Signal_pep-like_sf"/>
</dbReference>
<dbReference type="CDD" id="cd00093">
    <property type="entry name" value="HTH_XRE"/>
    <property type="match status" value="1"/>
</dbReference>
<feature type="domain" description="HTH cro/C1-type" evidence="1">
    <location>
        <begin position="86"/>
        <end position="140"/>
    </location>
</feature>
<dbReference type="PROSITE" id="PS50943">
    <property type="entry name" value="HTH_CROC1"/>
    <property type="match status" value="1"/>
</dbReference>
<dbReference type="SUPFAM" id="SSF47413">
    <property type="entry name" value="lambda repressor-like DNA-binding domains"/>
    <property type="match status" value="1"/>
</dbReference>
<dbReference type="Gene3D" id="2.10.109.10">
    <property type="entry name" value="Umud Fragment, subunit A"/>
    <property type="match status" value="1"/>
</dbReference>
<dbReference type="Proteomes" id="UP000463949">
    <property type="component" value="Chromosome"/>
</dbReference>